<sequence>MGIPPSGPSHNGAVRAGEPWVDRAGLVALPGGAVVRGRRIGDPATPADFALLLAPDPVPAWPHRRIRWPDFWLPLDRADALDALREARRRAYAGERVEVACRGGVGRTGTALAALAVLDGLPADRALDWVRDSYHPRAVETPWQRRWLRRLG</sequence>
<dbReference type="EMBL" id="BAABGU010000002">
    <property type="protein sequence ID" value="GAA4563150.1"/>
    <property type="molecule type" value="Genomic_DNA"/>
</dbReference>
<dbReference type="PROSITE" id="PS50056">
    <property type="entry name" value="TYR_PHOSPHATASE_2"/>
    <property type="match status" value="1"/>
</dbReference>
<evidence type="ECO:0000313" key="3">
    <source>
        <dbReference type="Proteomes" id="UP001500307"/>
    </source>
</evidence>
<keyword evidence="3" id="KW-1185">Reference proteome</keyword>
<feature type="domain" description="Tyrosine specific protein phosphatases" evidence="1">
    <location>
        <begin position="78"/>
        <end position="132"/>
    </location>
</feature>
<proteinExistence type="predicted"/>
<evidence type="ECO:0000313" key="2">
    <source>
        <dbReference type="EMBL" id="GAA4563150.1"/>
    </source>
</evidence>
<accession>A0ABP8S6U6</accession>
<reference evidence="3" key="1">
    <citation type="journal article" date="2019" name="Int. J. Syst. Evol. Microbiol.">
        <title>The Global Catalogue of Microorganisms (GCM) 10K type strain sequencing project: providing services to taxonomists for standard genome sequencing and annotation.</title>
        <authorList>
            <consortium name="The Broad Institute Genomics Platform"/>
            <consortium name="The Broad Institute Genome Sequencing Center for Infectious Disease"/>
            <person name="Wu L."/>
            <person name="Ma J."/>
        </authorList>
    </citation>
    <scope>NUCLEOTIDE SEQUENCE [LARGE SCALE GENOMIC DNA]</scope>
    <source>
        <strain evidence="3">JCM 3175</strain>
    </source>
</reference>
<dbReference type="SUPFAM" id="SSF52799">
    <property type="entry name" value="(Phosphotyrosine protein) phosphatases II"/>
    <property type="match status" value="1"/>
</dbReference>
<dbReference type="InterPro" id="IPR029021">
    <property type="entry name" value="Prot-tyrosine_phosphatase-like"/>
</dbReference>
<dbReference type="Pfam" id="PF00102">
    <property type="entry name" value="Y_phosphatase"/>
    <property type="match status" value="1"/>
</dbReference>
<dbReference type="InterPro" id="IPR000242">
    <property type="entry name" value="PTP_cat"/>
</dbReference>
<dbReference type="Proteomes" id="UP001500307">
    <property type="component" value="Unassembled WGS sequence"/>
</dbReference>
<evidence type="ECO:0000259" key="1">
    <source>
        <dbReference type="PROSITE" id="PS50056"/>
    </source>
</evidence>
<protein>
    <submittedName>
        <fullName evidence="2">Protein-tyrosine phosphatase family protein</fullName>
    </submittedName>
</protein>
<organism evidence="2 3">
    <name type="scientific">Micromonospora coerulea</name>
    <dbReference type="NCBI Taxonomy" id="47856"/>
    <lineage>
        <taxon>Bacteria</taxon>
        <taxon>Bacillati</taxon>
        <taxon>Actinomycetota</taxon>
        <taxon>Actinomycetes</taxon>
        <taxon>Micromonosporales</taxon>
        <taxon>Micromonosporaceae</taxon>
        <taxon>Micromonospora</taxon>
    </lineage>
</organism>
<name>A0ABP8S6U6_9ACTN</name>
<gene>
    <name evidence="2" type="ORF">GCM10023176_06480</name>
</gene>
<dbReference type="Gene3D" id="3.90.190.10">
    <property type="entry name" value="Protein tyrosine phosphatase superfamily"/>
    <property type="match status" value="1"/>
</dbReference>
<comment type="caution">
    <text evidence="2">The sequence shown here is derived from an EMBL/GenBank/DDBJ whole genome shotgun (WGS) entry which is preliminary data.</text>
</comment>
<dbReference type="InterPro" id="IPR000387">
    <property type="entry name" value="Tyr_Pase_dom"/>
</dbReference>